<evidence type="ECO:0000313" key="3">
    <source>
        <dbReference type="Proteomes" id="UP000029481"/>
    </source>
</evidence>
<dbReference type="SMART" id="SM00052">
    <property type="entry name" value="EAL"/>
    <property type="match status" value="1"/>
</dbReference>
<dbReference type="InterPro" id="IPR050706">
    <property type="entry name" value="Cyclic-di-GMP_PDE-like"/>
</dbReference>
<organism evidence="2 3">
    <name type="scientific">Cedecea neteri</name>
    <dbReference type="NCBI Taxonomy" id="158822"/>
    <lineage>
        <taxon>Bacteria</taxon>
        <taxon>Pseudomonadati</taxon>
        <taxon>Pseudomonadota</taxon>
        <taxon>Gammaproteobacteria</taxon>
        <taxon>Enterobacterales</taxon>
        <taxon>Enterobacteriaceae</taxon>
        <taxon>Cedecea</taxon>
    </lineage>
</organism>
<keyword evidence="3" id="KW-1185">Reference proteome</keyword>
<dbReference type="SUPFAM" id="SSF141868">
    <property type="entry name" value="EAL domain-like"/>
    <property type="match status" value="1"/>
</dbReference>
<proteinExistence type="predicted"/>
<dbReference type="PANTHER" id="PTHR33121:SF73">
    <property type="entry name" value="CYCLIC DI-GMP PHOSPHODIESTERASE PDEN-RELATED"/>
    <property type="match status" value="1"/>
</dbReference>
<dbReference type="RefSeq" id="WP_038472981.1">
    <property type="nucleotide sequence ID" value="NZ_CP009451.1"/>
</dbReference>
<dbReference type="OrthoDB" id="9804951at2"/>
<dbReference type="InterPro" id="IPR001633">
    <property type="entry name" value="EAL_dom"/>
</dbReference>
<evidence type="ECO:0000313" key="2">
    <source>
        <dbReference type="EMBL" id="AIR03532.1"/>
    </source>
</evidence>
<reference evidence="2 3" key="1">
    <citation type="submission" date="2014-09" db="EMBL/GenBank/DDBJ databases">
        <title>Cedecea neteri SSMD04 Genome Sequencing.</title>
        <authorList>
            <person name="Tan J.-Y."/>
        </authorList>
    </citation>
    <scope>NUCLEOTIDE SEQUENCE [LARGE SCALE GENOMIC DNA]</scope>
    <source>
        <strain evidence="2 3">SSMD04</strain>
    </source>
</reference>
<protein>
    <recommendedName>
        <fullName evidence="1">EAL domain-containing protein</fullName>
    </recommendedName>
</protein>
<dbReference type="PROSITE" id="PS50883">
    <property type="entry name" value="EAL"/>
    <property type="match status" value="1"/>
</dbReference>
<dbReference type="Pfam" id="PF00563">
    <property type="entry name" value="EAL"/>
    <property type="match status" value="1"/>
</dbReference>
<dbReference type="InterPro" id="IPR035919">
    <property type="entry name" value="EAL_sf"/>
</dbReference>
<dbReference type="Gene3D" id="3.20.20.450">
    <property type="entry name" value="EAL domain"/>
    <property type="match status" value="1"/>
</dbReference>
<dbReference type="KEGG" id="cnt:JT31_02540"/>
<sequence length="255" mass="29367">MSFLSKRKIYSAINNGEFYVMYQPIYNNVTQLFDCVEVFLRWRNNAGVEINPLEFISQAESSGCIIPLTLHLFHLVRDDVKSWSVMKDISISLNVSGLHFQSQFFINDIFSLVQGMPKNINFILELTERYPLPNHKQMVQLFNRLKVMGLALSLDDFGSGYSNIDTLSKYHFDYVKLSGDLLNEIDSNERSLSIVTGCLSLIASINAIAVIENIETDAQYSLLKRNPCLFQGFFLSKPLLKHEFLRFMEMDDLEF</sequence>
<dbReference type="CDD" id="cd01948">
    <property type="entry name" value="EAL"/>
    <property type="match status" value="1"/>
</dbReference>
<name>A0A089PT63_9ENTR</name>
<feature type="domain" description="EAL" evidence="1">
    <location>
        <begin position="2"/>
        <end position="252"/>
    </location>
</feature>
<dbReference type="PANTHER" id="PTHR33121">
    <property type="entry name" value="CYCLIC DI-GMP PHOSPHODIESTERASE PDEF"/>
    <property type="match status" value="1"/>
</dbReference>
<dbReference type="Proteomes" id="UP000029481">
    <property type="component" value="Chromosome"/>
</dbReference>
<dbReference type="AlphaFoldDB" id="A0A089PT63"/>
<accession>A0A089PT63</accession>
<gene>
    <name evidence="2" type="ORF">JT31_02540</name>
</gene>
<evidence type="ECO:0000259" key="1">
    <source>
        <dbReference type="PROSITE" id="PS50883"/>
    </source>
</evidence>
<dbReference type="EMBL" id="CP009451">
    <property type="protein sequence ID" value="AIR03532.1"/>
    <property type="molecule type" value="Genomic_DNA"/>
</dbReference>
<dbReference type="GO" id="GO:0071111">
    <property type="term" value="F:cyclic-guanylate-specific phosphodiesterase activity"/>
    <property type="evidence" value="ECO:0007669"/>
    <property type="project" value="InterPro"/>
</dbReference>